<feature type="region of interest" description="Disordered" evidence="1">
    <location>
        <begin position="31"/>
        <end position="62"/>
    </location>
</feature>
<protein>
    <submittedName>
        <fullName evidence="2">Uncharacterized protein</fullName>
    </submittedName>
</protein>
<evidence type="ECO:0000313" key="2">
    <source>
        <dbReference type="EMBL" id="EIM80005.1"/>
    </source>
</evidence>
<reference evidence="3" key="1">
    <citation type="journal article" date="2012" name="Science">
        <title>The Paleozoic origin of enzymatic lignin decomposition reconstructed from 31 fungal genomes.</title>
        <authorList>
            <person name="Floudas D."/>
            <person name="Binder M."/>
            <person name="Riley R."/>
            <person name="Barry K."/>
            <person name="Blanchette R.A."/>
            <person name="Henrissat B."/>
            <person name="Martinez A.T."/>
            <person name="Otillar R."/>
            <person name="Spatafora J.W."/>
            <person name="Yadav J.S."/>
            <person name="Aerts A."/>
            <person name="Benoit I."/>
            <person name="Boyd A."/>
            <person name="Carlson A."/>
            <person name="Copeland A."/>
            <person name="Coutinho P.M."/>
            <person name="de Vries R.P."/>
            <person name="Ferreira P."/>
            <person name="Findley K."/>
            <person name="Foster B."/>
            <person name="Gaskell J."/>
            <person name="Glotzer D."/>
            <person name="Gorecki P."/>
            <person name="Heitman J."/>
            <person name="Hesse C."/>
            <person name="Hori C."/>
            <person name="Igarashi K."/>
            <person name="Jurgens J.A."/>
            <person name="Kallen N."/>
            <person name="Kersten P."/>
            <person name="Kohler A."/>
            <person name="Kuees U."/>
            <person name="Kumar T.K.A."/>
            <person name="Kuo A."/>
            <person name="LaButti K."/>
            <person name="Larrondo L.F."/>
            <person name="Lindquist E."/>
            <person name="Ling A."/>
            <person name="Lombard V."/>
            <person name="Lucas S."/>
            <person name="Lundell T."/>
            <person name="Martin R."/>
            <person name="McLaughlin D.J."/>
            <person name="Morgenstern I."/>
            <person name="Morin E."/>
            <person name="Murat C."/>
            <person name="Nagy L.G."/>
            <person name="Nolan M."/>
            <person name="Ohm R.A."/>
            <person name="Patyshakuliyeva A."/>
            <person name="Rokas A."/>
            <person name="Ruiz-Duenas F.J."/>
            <person name="Sabat G."/>
            <person name="Salamov A."/>
            <person name="Samejima M."/>
            <person name="Schmutz J."/>
            <person name="Slot J.C."/>
            <person name="St John F."/>
            <person name="Stenlid J."/>
            <person name="Sun H."/>
            <person name="Sun S."/>
            <person name="Syed K."/>
            <person name="Tsang A."/>
            <person name="Wiebenga A."/>
            <person name="Young D."/>
            <person name="Pisabarro A."/>
            <person name="Eastwood D.C."/>
            <person name="Martin F."/>
            <person name="Cullen D."/>
            <person name="Grigoriev I.V."/>
            <person name="Hibbett D.S."/>
        </authorList>
    </citation>
    <scope>NUCLEOTIDE SEQUENCE [LARGE SCALE GENOMIC DNA]</scope>
    <source>
        <strain evidence="3">FP-91666</strain>
    </source>
</reference>
<dbReference type="KEGG" id="shs:STEHIDRAFT_163258"/>
<feature type="compositionally biased region" description="Low complexity" evidence="1">
    <location>
        <begin position="33"/>
        <end position="59"/>
    </location>
</feature>
<evidence type="ECO:0000256" key="1">
    <source>
        <dbReference type="SAM" id="MobiDB-lite"/>
    </source>
</evidence>
<dbReference type="AlphaFoldDB" id="R7RYM3"/>
<accession>R7RYM3</accession>
<sequence>MSPSTAAHSPEEDEWARIEHIAENAFTFSDICSEPGSTGPSSLTTTSTGVNSTSGVVSHSDIDRDASLDAFSTFGGTRNVDKSEEDQEENNLISVAMGYLPGPQCMDDYDDEEITGKTGKDVEPVADQLALPSPADSATTSNTLTAVDQHPAQSATVAPVPSTDLYCTFNEAILSMIESLSKTEPTQFAATATPSNVESYAGVAYTAYNGQLEDIEMVDNPADQREEEEESTSDEGSVACCSSVEGADPPGETNREYSEISIANEAKPTKFKPGLSPGKSPKQDPAVNGLVGFAVGI</sequence>
<dbReference type="Proteomes" id="UP000053927">
    <property type="component" value="Unassembled WGS sequence"/>
</dbReference>
<feature type="region of interest" description="Disordered" evidence="1">
    <location>
        <begin position="221"/>
        <end position="288"/>
    </location>
</feature>
<dbReference type="EMBL" id="JH687400">
    <property type="protein sequence ID" value="EIM80005.1"/>
    <property type="molecule type" value="Genomic_DNA"/>
</dbReference>
<organism evidence="2 3">
    <name type="scientific">Stereum hirsutum (strain FP-91666)</name>
    <name type="common">White-rot fungus</name>
    <dbReference type="NCBI Taxonomy" id="721885"/>
    <lineage>
        <taxon>Eukaryota</taxon>
        <taxon>Fungi</taxon>
        <taxon>Dikarya</taxon>
        <taxon>Basidiomycota</taxon>
        <taxon>Agaricomycotina</taxon>
        <taxon>Agaricomycetes</taxon>
        <taxon>Russulales</taxon>
        <taxon>Stereaceae</taxon>
        <taxon>Stereum</taxon>
    </lineage>
</organism>
<dbReference type="RefSeq" id="XP_007310989.1">
    <property type="nucleotide sequence ID" value="XM_007310927.1"/>
</dbReference>
<gene>
    <name evidence="2" type="ORF">STEHIDRAFT_163258</name>
</gene>
<keyword evidence="3" id="KW-1185">Reference proteome</keyword>
<evidence type="ECO:0000313" key="3">
    <source>
        <dbReference type="Proteomes" id="UP000053927"/>
    </source>
</evidence>
<proteinExistence type="predicted"/>
<dbReference type="GeneID" id="18802274"/>
<name>R7RYM3_STEHR</name>